<dbReference type="PANTHER" id="PTHR30204:SF97">
    <property type="entry name" value="MERR FAMILY REGULATORY PROTEIN"/>
    <property type="match status" value="1"/>
</dbReference>
<protein>
    <submittedName>
        <fullName evidence="3">DNA-binding transcriptional MerR regulator/predicted transcriptional regulator YdeE</fullName>
    </submittedName>
</protein>
<gene>
    <name evidence="3" type="ORF">BKA15_003924</name>
</gene>
<dbReference type="InterPro" id="IPR047057">
    <property type="entry name" value="MerR_fam"/>
</dbReference>
<dbReference type="EMBL" id="JACCBU010000001">
    <property type="protein sequence ID" value="NYE72595.1"/>
    <property type="molecule type" value="Genomic_DNA"/>
</dbReference>
<dbReference type="Gene3D" id="3.20.80.10">
    <property type="entry name" value="Regulatory factor, effector binding domain"/>
    <property type="match status" value="1"/>
</dbReference>
<name>A0A7Y9I9J9_9ACTN</name>
<dbReference type="Pfam" id="PF06445">
    <property type="entry name" value="GyrI-like"/>
    <property type="match status" value="1"/>
</dbReference>
<dbReference type="Gene3D" id="1.10.1660.10">
    <property type="match status" value="1"/>
</dbReference>
<dbReference type="InterPro" id="IPR009061">
    <property type="entry name" value="DNA-bd_dom_put_sf"/>
</dbReference>
<evidence type="ECO:0000259" key="2">
    <source>
        <dbReference type="PROSITE" id="PS50937"/>
    </source>
</evidence>
<dbReference type="SUPFAM" id="SSF46955">
    <property type="entry name" value="Putative DNA-binding domain"/>
    <property type="match status" value="1"/>
</dbReference>
<keyword evidence="1 3" id="KW-0238">DNA-binding</keyword>
<organism evidence="3 4">
    <name type="scientific">Microlunatus parietis</name>
    <dbReference type="NCBI Taxonomy" id="682979"/>
    <lineage>
        <taxon>Bacteria</taxon>
        <taxon>Bacillati</taxon>
        <taxon>Actinomycetota</taxon>
        <taxon>Actinomycetes</taxon>
        <taxon>Propionibacteriales</taxon>
        <taxon>Propionibacteriaceae</taxon>
        <taxon>Microlunatus</taxon>
    </lineage>
</organism>
<dbReference type="SMART" id="SM00871">
    <property type="entry name" value="AraC_E_bind"/>
    <property type="match status" value="1"/>
</dbReference>
<dbReference type="AlphaFoldDB" id="A0A7Y9I9J9"/>
<dbReference type="InterPro" id="IPR000551">
    <property type="entry name" value="MerR-type_HTH_dom"/>
</dbReference>
<dbReference type="GO" id="GO:0003677">
    <property type="term" value="F:DNA binding"/>
    <property type="evidence" value="ECO:0007669"/>
    <property type="project" value="UniProtKB-KW"/>
</dbReference>
<accession>A0A7Y9I9J9</accession>
<dbReference type="Proteomes" id="UP000569914">
    <property type="component" value="Unassembled WGS sequence"/>
</dbReference>
<dbReference type="SMART" id="SM00422">
    <property type="entry name" value="HTH_MERR"/>
    <property type="match status" value="1"/>
</dbReference>
<proteinExistence type="predicted"/>
<dbReference type="InterPro" id="IPR011256">
    <property type="entry name" value="Reg_factor_effector_dom_sf"/>
</dbReference>
<evidence type="ECO:0000313" key="4">
    <source>
        <dbReference type="Proteomes" id="UP000569914"/>
    </source>
</evidence>
<dbReference type="PROSITE" id="PS50937">
    <property type="entry name" value="HTH_MERR_2"/>
    <property type="match status" value="1"/>
</dbReference>
<evidence type="ECO:0000313" key="3">
    <source>
        <dbReference type="EMBL" id="NYE72595.1"/>
    </source>
</evidence>
<dbReference type="PANTHER" id="PTHR30204">
    <property type="entry name" value="REDOX-CYCLING DRUG-SENSING TRANSCRIPTIONAL ACTIVATOR SOXR"/>
    <property type="match status" value="1"/>
</dbReference>
<reference evidence="3 4" key="1">
    <citation type="submission" date="2020-07" db="EMBL/GenBank/DDBJ databases">
        <title>Sequencing the genomes of 1000 actinobacteria strains.</title>
        <authorList>
            <person name="Klenk H.-P."/>
        </authorList>
    </citation>
    <scope>NUCLEOTIDE SEQUENCE [LARGE SCALE GENOMIC DNA]</scope>
    <source>
        <strain evidence="3 4">DSM 22083</strain>
    </source>
</reference>
<dbReference type="CDD" id="cd01107">
    <property type="entry name" value="HTH_BmrR"/>
    <property type="match status" value="1"/>
</dbReference>
<comment type="caution">
    <text evidence="3">The sequence shown here is derived from an EMBL/GenBank/DDBJ whole genome shotgun (WGS) entry which is preliminary data.</text>
</comment>
<sequence>MSVSVPIGEFSRLTHLSVKMLRHYHEIGLLEPAEVDATTSYRRYGIGQVPTALLIARLRHLDMPLPEIATVVRADSEEARNAIIADHLRRMEEELDRTREIVGSLRRLLSQPRIGYEFRSTNQPEQRVAAIVDRVDRSVIDLWCAQTFPRLYESLGAAGIAPIGPGAATYDDSFFTDSIGEVVAYVPIPTSAPPGLRELTLPAGRFATTVHHGSFTDIDRTYAALGSYVAERETLAPGPVRELYLVGPGDVTDPADYTTELCWPIAG</sequence>
<dbReference type="RefSeq" id="WP_179753503.1">
    <property type="nucleotide sequence ID" value="NZ_JACCBU010000001.1"/>
</dbReference>
<dbReference type="Pfam" id="PF13411">
    <property type="entry name" value="MerR_1"/>
    <property type="match status" value="1"/>
</dbReference>
<dbReference type="InterPro" id="IPR010499">
    <property type="entry name" value="AraC_E-bd"/>
</dbReference>
<dbReference type="InterPro" id="IPR029442">
    <property type="entry name" value="GyrI-like"/>
</dbReference>
<keyword evidence="4" id="KW-1185">Reference proteome</keyword>
<feature type="domain" description="HTH merR-type" evidence="2">
    <location>
        <begin position="7"/>
        <end position="74"/>
    </location>
</feature>
<dbReference type="GO" id="GO:0003700">
    <property type="term" value="F:DNA-binding transcription factor activity"/>
    <property type="evidence" value="ECO:0007669"/>
    <property type="project" value="InterPro"/>
</dbReference>
<evidence type="ECO:0000256" key="1">
    <source>
        <dbReference type="ARBA" id="ARBA00023125"/>
    </source>
</evidence>
<dbReference type="SUPFAM" id="SSF55136">
    <property type="entry name" value="Probable bacterial effector-binding domain"/>
    <property type="match status" value="1"/>
</dbReference>